<evidence type="ECO:0000313" key="2">
    <source>
        <dbReference type="EMBL" id="MDQ0214967.1"/>
    </source>
</evidence>
<sequence>MGEMKNVQKTGEVSQINSGNKQIKREMFKNLGNQRKSVQEMIKSTWEIRKSRNPIL</sequence>
<accession>A0AAJ1WGE4</accession>
<reference evidence="2" key="1">
    <citation type="submission" date="2023-07" db="EMBL/GenBank/DDBJ databases">
        <title>Genomic Encyclopedia of Type Strains, Phase IV (KMG-IV): sequencing the most valuable type-strain genomes for metagenomic binning, comparative biology and taxonomic classification.</title>
        <authorList>
            <person name="Goeker M."/>
        </authorList>
    </citation>
    <scope>NUCLEOTIDE SEQUENCE</scope>
    <source>
        <strain evidence="2">DSM 23947</strain>
    </source>
</reference>
<keyword evidence="3" id="KW-1185">Reference proteome</keyword>
<proteinExistence type="predicted"/>
<dbReference type="EMBL" id="JAUSUC010000012">
    <property type="protein sequence ID" value="MDQ0214967.1"/>
    <property type="molecule type" value="Genomic_DNA"/>
</dbReference>
<protein>
    <submittedName>
        <fullName evidence="2">Uncharacterized protein</fullName>
    </submittedName>
</protein>
<dbReference type="AlphaFoldDB" id="A0AAJ1WGE4"/>
<organism evidence="2 3">
    <name type="scientific">Oikeobacillus pervagus</name>
    <dbReference type="NCBI Taxonomy" id="1325931"/>
    <lineage>
        <taxon>Bacteria</taxon>
        <taxon>Bacillati</taxon>
        <taxon>Bacillota</taxon>
        <taxon>Bacilli</taxon>
        <taxon>Bacillales</taxon>
        <taxon>Bacillaceae</taxon>
        <taxon>Oikeobacillus</taxon>
    </lineage>
</organism>
<evidence type="ECO:0000313" key="3">
    <source>
        <dbReference type="Proteomes" id="UP001237207"/>
    </source>
</evidence>
<gene>
    <name evidence="2" type="ORF">J2S13_001366</name>
</gene>
<dbReference type="Proteomes" id="UP001237207">
    <property type="component" value="Unassembled WGS sequence"/>
</dbReference>
<feature type="compositionally biased region" description="Polar residues" evidence="1">
    <location>
        <begin position="7"/>
        <end position="21"/>
    </location>
</feature>
<feature type="region of interest" description="Disordered" evidence="1">
    <location>
        <begin position="1"/>
        <end position="22"/>
    </location>
</feature>
<comment type="caution">
    <text evidence="2">The sequence shown here is derived from an EMBL/GenBank/DDBJ whole genome shotgun (WGS) entry which is preliminary data.</text>
</comment>
<name>A0AAJ1WGE4_9BACI</name>
<evidence type="ECO:0000256" key="1">
    <source>
        <dbReference type="SAM" id="MobiDB-lite"/>
    </source>
</evidence>